<accession>A0A6M6E1X4</accession>
<dbReference type="EMBL" id="CP045274">
    <property type="protein sequence ID" value="QJX81083.1"/>
    <property type="molecule type" value="Genomic_DNA"/>
</dbReference>
<evidence type="ECO:0000313" key="3">
    <source>
        <dbReference type="Proteomes" id="UP000501076"/>
    </source>
</evidence>
<feature type="transmembrane region" description="Helical" evidence="1">
    <location>
        <begin position="59"/>
        <end position="80"/>
    </location>
</feature>
<protein>
    <submittedName>
        <fullName evidence="2">Uncharacterized protein</fullName>
    </submittedName>
</protein>
<keyword evidence="1" id="KW-0472">Membrane</keyword>
<feature type="transmembrane region" description="Helical" evidence="1">
    <location>
        <begin position="92"/>
        <end position="110"/>
    </location>
</feature>
<keyword evidence="1" id="KW-0812">Transmembrane</keyword>
<feature type="transmembrane region" description="Helical" evidence="1">
    <location>
        <begin position="122"/>
        <end position="140"/>
    </location>
</feature>
<gene>
    <name evidence="2" type="ORF">FDZ14_33800</name>
</gene>
<keyword evidence="2" id="KW-0614">Plasmid</keyword>
<geneLocation type="plasmid" evidence="3">
    <name>pfdu301b</name>
</geneLocation>
<dbReference type="RefSeq" id="WP_171779081.1">
    <property type="nucleotide sequence ID" value="NZ_CP045274.1"/>
</dbReference>
<dbReference type="InterPro" id="IPR048147">
    <property type="entry name" value="CBO0543-like"/>
</dbReference>
<proteinExistence type="predicted"/>
<dbReference type="AlphaFoldDB" id="A0A6M6E1X4"/>
<evidence type="ECO:0000313" key="2">
    <source>
        <dbReference type="EMBL" id="QJX81083.1"/>
    </source>
</evidence>
<evidence type="ECO:0000256" key="1">
    <source>
        <dbReference type="SAM" id="Phobius"/>
    </source>
</evidence>
<reference evidence="2 3" key="1">
    <citation type="submission" date="2019-10" db="EMBL/GenBank/DDBJ databases">
        <title>Complete genome sequences for adaption low water activity.</title>
        <authorList>
            <person name="Zhao L."/>
            <person name="Zhong J."/>
        </authorList>
    </citation>
    <scope>NUCLEOTIDE SEQUENCE [LARGE SCALE GENOMIC DNA]</scope>
    <source>
        <strain evidence="2 3">FDU301</strain>
        <plasmid evidence="3">pfdu301b</plasmid>
    </source>
</reference>
<sequence>MIAIFICFIIFNLLAFFLPKKLTPLEIYAISFFAYAYGMTTDMILDLHYNLYGYFQKGFQWLSLLAIIMYFPSISFLFLNFYPFTKDLGRKLGYILSWTIFSIVFEWFAVKTDFFYYNGWKLLYSVMVYPVIFLVLLVNLKLVRKIITKK</sequence>
<dbReference type="Proteomes" id="UP000501076">
    <property type="component" value="Plasmid pFDU301B"/>
</dbReference>
<keyword evidence="1" id="KW-1133">Transmembrane helix</keyword>
<dbReference type="NCBIfam" id="NF041644">
    <property type="entry name" value="CBO0543_fam"/>
    <property type="match status" value="1"/>
</dbReference>
<organism evidence="2 3">
    <name type="scientific">Priestia megaterium</name>
    <name type="common">Bacillus megaterium</name>
    <dbReference type="NCBI Taxonomy" id="1404"/>
    <lineage>
        <taxon>Bacteria</taxon>
        <taxon>Bacillati</taxon>
        <taxon>Bacillota</taxon>
        <taxon>Bacilli</taxon>
        <taxon>Bacillales</taxon>
        <taxon>Bacillaceae</taxon>
        <taxon>Priestia</taxon>
    </lineage>
</organism>
<name>A0A6M6E1X4_PRIMG</name>